<dbReference type="Pfam" id="PF00128">
    <property type="entry name" value="Alpha-amylase"/>
    <property type="match status" value="2"/>
</dbReference>
<evidence type="ECO:0000259" key="4">
    <source>
        <dbReference type="SMART" id="SM00642"/>
    </source>
</evidence>
<dbReference type="Pfam" id="PF02806">
    <property type="entry name" value="Alpha-amylase_C"/>
    <property type="match status" value="1"/>
</dbReference>
<dbReference type="InterPro" id="IPR004185">
    <property type="entry name" value="Glyco_hydro_13_lg-like_dom"/>
</dbReference>
<dbReference type="SUPFAM" id="SSF51445">
    <property type="entry name" value="(Trans)glycosidases"/>
    <property type="match status" value="1"/>
</dbReference>
<dbReference type="Gene3D" id="2.60.40.10">
    <property type="entry name" value="Immunoglobulins"/>
    <property type="match status" value="1"/>
</dbReference>
<keyword evidence="2" id="KW-0378">Hydrolase</keyword>
<dbReference type="CDD" id="cd02857">
    <property type="entry name" value="E_set_CDase_PDE_N"/>
    <property type="match status" value="1"/>
</dbReference>
<evidence type="ECO:0000256" key="3">
    <source>
        <dbReference type="ARBA" id="ARBA00023295"/>
    </source>
</evidence>
<dbReference type="InterPro" id="IPR006047">
    <property type="entry name" value="GH13_cat_dom"/>
</dbReference>
<evidence type="ECO:0000313" key="5">
    <source>
        <dbReference type="EMBL" id="SHN60529.1"/>
    </source>
</evidence>
<dbReference type="SMART" id="SM00642">
    <property type="entry name" value="Aamy"/>
    <property type="match status" value="1"/>
</dbReference>
<reference evidence="5 6" key="1">
    <citation type="submission" date="2016-12" db="EMBL/GenBank/DDBJ databases">
        <authorList>
            <person name="Song W.-J."/>
            <person name="Kurnit D.M."/>
        </authorList>
    </citation>
    <scope>NUCLEOTIDE SEQUENCE [LARGE SCALE GENOMIC DNA]</scope>
    <source>
        <strain evidence="5 6">DSM 14810</strain>
    </source>
</reference>
<dbReference type="Proteomes" id="UP000184097">
    <property type="component" value="Unassembled WGS sequence"/>
</dbReference>
<evidence type="ECO:0000256" key="2">
    <source>
        <dbReference type="ARBA" id="ARBA00022801"/>
    </source>
</evidence>
<organism evidence="5 6">
    <name type="scientific">Butyrivibrio hungatei DSM 14810</name>
    <dbReference type="NCBI Taxonomy" id="1121132"/>
    <lineage>
        <taxon>Bacteria</taxon>
        <taxon>Bacillati</taxon>
        <taxon>Bacillota</taxon>
        <taxon>Clostridia</taxon>
        <taxon>Lachnospirales</taxon>
        <taxon>Lachnospiraceae</taxon>
        <taxon>Butyrivibrio</taxon>
    </lineage>
</organism>
<dbReference type="GO" id="GO:0004553">
    <property type="term" value="F:hydrolase activity, hydrolyzing O-glycosyl compounds"/>
    <property type="evidence" value="ECO:0007669"/>
    <property type="project" value="InterPro"/>
</dbReference>
<dbReference type="EMBL" id="FRDH01000009">
    <property type="protein sequence ID" value="SHN60529.1"/>
    <property type="molecule type" value="Genomic_DNA"/>
</dbReference>
<accession>A0A1M7SQ45</accession>
<dbReference type="RefSeq" id="WP_072704044.1">
    <property type="nucleotide sequence ID" value="NZ_FRDH01000009.1"/>
</dbReference>
<dbReference type="GO" id="GO:0043169">
    <property type="term" value="F:cation binding"/>
    <property type="evidence" value="ECO:0007669"/>
    <property type="project" value="InterPro"/>
</dbReference>
<proteinExistence type="inferred from homology"/>
<dbReference type="Gene3D" id="3.20.20.80">
    <property type="entry name" value="Glycosidases"/>
    <property type="match status" value="1"/>
</dbReference>
<gene>
    <name evidence="5" type="ORF">SAMN02745247_02202</name>
</gene>
<evidence type="ECO:0000313" key="6">
    <source>
        <dbReference type="Proteomes" id="UP000184097"/>
    </source>
</evidence>
<dbReference type="InterPro" id="IPR017853">
    <property type="entry name" value="GH"/>
</dbReference>
<dbReference type="InterPro" id="IPR013783">
    <property type="entry name" value="Ig-like_fold"/>
</dbReference>
<comment type="similarity">
    <text evidence="1">Belongs to the glycosyl hydrolase 13 family.</text>
</comment>
<protein>
    <submittedName>
        <fullName evidence="5">Alpha-glucosidase</fullName>
    </submittedName>
</protein>
<dbReference type="PANTHER" id="PTHR10357">
    <property type="entry name" value="ALPHA-AMYLASE FAMILY MEMBER"/>
    <property type="match status" value="1"/>
</dbReference>
<evidence type="ECO:0000256" key="1">
    <source>
        <dbReference type="ARBA" id="ARBA00008061"/>
    </source>
</evidence>
<dbReference type="GO" id="GO:0005975">
    <property type="term" value="P:carbohydrate metabolic process"/>
    <property type="evidence" value="ECO:0007669"/>
    <property type="project" value="InterPro"/>
</dbReference>
<dbReference type="InterPro" id="IPR014756">
    <property type="entry name" value="Ig_E-set"/>
</dbReference>
<dbReference type="Pfam" id="PF02903">
    <property type="entry name" value="Alpha-amylase_N"/>
    <property type="match status" value="1"/>
</dbReference>
<dbReference type="CDD" id="cd11338">
    <property type="entry name" value="AmyAc_CMD"/>
    <property type="match status" value="1"/>
</dbReference>
<sequence length="697" mass="80046">MDTRYLFHDMTMDYLRPTEPDKNRITDFRFRCKSGDASEVTLVFGGERHSMNLSEQEGLFDYYDASFSVGAVPQSYYFEIKGTDGSVYFYDKRGAVKDISDSMCFKIFPGFSTPNWAKGAVMYQIFVERFNNGDTSNDVLSGEYFYNGSLAKQITEWSQYPDPKRDFNEFYGGDLQGVIDKLDYLKDLGIEVIYFNPIFVSPSCHKYDTQDYDHIDPHFGVIIEDGGNLLKNGDSDNTHATRHIKRVTSAKNLEASDKLFAKLVSEAHKRGIKIILDGVFNHCGSFNKWLDKERIYENSKDFKKGAYIAQDSPYHDYFSFKDSSWPYNNSYDGWWGYDTLPKLNYEGSKELEEYILGVAKKWVSEPYNADGWRLDVAADIGHSPEYNHKFFKRFREEVKKANPNAIIIAEHYGPAKEWLQGDEWDTVMNYDAFMEPVTWFLTGMEKHSDEFKPIRVGNAREFFDTMLYAGGENFSMPSLYTAMNELSNHDHSRFLTRTSQKVGRCDTLMPASAETGIKKPVMREAVMIQMTWPGAPTIYYGDEAGVCGFTDPDNRRTYPWGNEDKEMLAYHKELIKIHKKYRELKTGSIRELAGDNNFIAYGRFNRTAASVVVINNNEFEITKEIDVSLIGIPKDAVLKEVVLTDGKGYTTELSNSRVKDGILTVTLSRLSGMIFRYDSHAPITSEEFWSDNFLNFG</sequence>
<dbReference type="Gene3D" id="2.60.40.1180">
    <property type="entry name" value="Golgi alpha-mannosidase II"/>
    <property type="match status" value="1"/>
</dbReference>
<name>A0A1M7SQ45_9FIRM</name>
<dbReference type="SUPFAM" id="SSF81296">
    <property type="entry name" value="E set domains"/>
    <property type="match status" value="1"/>
</dbReference>
<dbReference type="InterPro" id="IPR013780">
    <property type="entry name" value="Glyco_hydro_b"/>
</dbReference>
<keyword evidence="3" id="KW-0326">Glycosidase</keyword>
<dbReference type="InterPro" id="IPR006048">
    <property type="entry name" value="A-amylase/branching_C"/>
</dbReference>
<feature type="domain" description="Glycosyl hydrolase family 13 catalytic" evidence="4">
    <location>
        <begin position="124"/>
        <end position="578"/>
    </location>
</feature>
<dbReference type="AlphaFoldDB" id="A0A1M7SQ45"/>
<dbReference type="PANTHER" id="PTHR10357:SF210">
    <property type="entry name" value="MALTODEXTRIN GLUCOSIDASE"/>
    <property type="match status" value="1"/>
</dbReference>